<dbReference type="RefSeq" id="WP_186283569.1">
    <property type="nucleotide sequence ID" value="NZ_JACMSF010000019.1"/>
</dbReference>
<proteinExistence type="predicted"/>
<dbReference type="AlphaFoldDB" id="A0A7X1MCH3"/>
<gene>
    <name evidence="2" type="ORF">H4N64_19085</name>
</gene>
<evidence type="ECO:0000313" key="3">
    <source>
        <dbReference type="Proteomes" id="UP000584670"/>
    </source>
</evidence>
<feature type="domain" description="A-factor biosynthesis hotdog" evidence="1">
    <location>
        <begin position="202"/>
        <end position="326"/>
    </location>
</feature>
<dbReference type="EMBL" id="JACMSF010000019">
    <property type="protein sequence ID" value="MBC2903685.1"/>
    <property type="molecule type" value="Genomic_DNA"/>
</dbReference>
<dbReference type="InterPro" id="IPR005509">
    <property type="entry name" value="AfsA_hotdog_dom"/>
</dbReference>
<dbReference type="Proteomes" id="UP000584670">
    <property type="component" value="Unassembled WGS sequence"/>
</dbReference>
<evidence type="ECO:0000259" key="1">
    <source>
        <dbReference type="Pfam" id="PF03756"/>
    </source>
</evidence>
<sequence>MAVPTDDADVTNASEPELRRLGLTTDTTLPRALVHKRAVENVFLTAVRDVSGSPVVLAQLPRMHRYFNDTYLPYYDLLLIGEVERQAVEAIAHGLLGVPDGARFVIRAMAITLDDLPVLRVGAEPADLVIKIDIERARRRRNGPLHGMVGRASCWLGGRRAAGFTGTVHFVSEDGYAKLRADAAAAPDHGFPPHDRPVTPALVGRRDAANVVVSDLTVAADAAWTRLVVDPGHPVFFEHPQDHHPGTAVLEGCRQTAVAAASAVLDVPATRLLVTKCSAQFSGFAELGRITSCHAALTGEDDGCPVVSTRVTQHNTTVAEARMTVTAVDDDAMPVGGKAR</sequence>
<name>A0A7X1MCH3_9ACTN</name>
<keyword evidence="3" id="KW-1185">Reference proteome</keyword>
<dbReference type="SUPFAM" id="SSF54637">
    <property type="entry name" value="Thioesterase/thiol ester dehydrase-isomerase"/>
    <property type="match status" value="1"/>
</dbReference>
<protein>
    <recommendedName>
        <fullName evidence="1">A-factor biosynthesis hotdog domain-containing protein</fullName>
    </recommendedName>
</protein>
<reference evidence="2 3" key="1">
    <citation type="submission" date="2020-08" db="EMBL/GenBank/DDBJ databases">
        <title>Streptomyces sp. PSKA01 genome sequencing and assembly.</title>
        <authorList>
            <person name="Mandal S."/>
            <person name="Maiti P.K."/>
            <person name="Das P."/>
        </authorList>
    </citation>
    <scope>NUCLEOTIDE SEQUENCE [LARGE SCALE GENOMIC DNA]</scope>
    <source>
        <strain evidence="2 3">PSKA01</strain>
    </source>
</reference>
<dbReference type="Pfam" id="PF03756">
    <property type="entry name" value="AfsA"/>
    <property type="match status" value="2"/>
</dbReference>
<dbReference type="InterPro" id="IPR029069">
    <property type="entry name" value="HotDog_dom_sf"/>
</dbReference>
<dbReference type="Gene3D" id="3.10.129.10">
    <property type="entry name" value="Hotdog Thioesterase"/>
    <property type="match status" value="1"/>
</dbReference>
<evidence type="ECO:0000313" key="2">
    <source>
        <dbReference type="EMBL" id="MBC2903685.1"/>
    </source>
</evidence>
<feature type="domain" description="A-factor biosynthesis hotdog" evidence="1">
    <location>
        <begin position="33"/>
        <end position="142"/>
    </location>
</feature>
<comment type="caution">
    <text evidence="2">The sequence shown here is derived from an EMBL/GenBank/DDBJ whole genome shotgun (WGS) entry which is preliminary data.</text>
</comment>
<organism evidence="2 3">
    <name type="scientific">Streptomyces cupreus</name>
    <dbReference type="NCBI Taxonomy" id="2759956"/>
    <lineage>
        <taxon>Bacteria</taxon>
        <taxon>Bacillati</taxon>
        <taxon>Actinomycetota</taxon>
        <taxon>Actinomycetes</taxon>
        <taxon>Kitasatosporales</taxon>
        <taxon>Streptomycetaceae</taxon>
        <taxon>Streptomyces</taxon>
    </lineage>
</organism>
<accession>A0A7X1MCH3</accession>